<evidence type="ECO:0000256" key="5">
    <source>
        <dbReference type="ARBA" id="ARBA00022723"/>
    </source>
</evidence>
<keyword evidence="12" id="KW-0449">Lipoprotein</keyword>
<keyword evidence="5 10" id="KW-0479">Metal-binding</keyword>
<comment type="caution">
    <text evidence="12">The sequence shown here is derived from an EMBL/GenBank/DDBJ whole genome shotgun (WGS) entry which is preliminary data.</text>
</comment>
<evidence type="ECO:0000313" key="12">
    <source>
        <dbReference type="EMBL" id="EKF39842.1"/>
    </source>
</evidence>
<reference evidence="12 13" key="1">
    <citation type="journal article" date="2012" name="J. Bacteriol.">
        <title>Genome Sequence of Nitratireductor indicus Type Strain C115.</title>
        <authorList>
            <person name="Lai Q."/>
            <person name="Li G."/>
            <person name="Yu Z."/>
            <person name="Shao Z."/>
        </authorList>
    </citation>
    <scope>NUCLEOTIDE SEQUENCE [LARGE SCALE GENOMIC DNA]</scope>
    <source>
        <strain evidence="12 13">C115</strain>
    </source>
</reference>
<dbReference type="OrthoDB" id="9778595at2"/>
<keyword evidence="6" id="KW-0274">FAD</keyword>
<keyword evidence="3" id="KW-0285">Flavoprotein</keyword>
<dbReference type="PANTHER" id="PTHR30040:SF2">
    <property type="entry name" value="FAD:PROTEIN FMN TRANSFERASE"/>
    <property type="match status" value="1"/>
</dbReference>
<evidence type="ECO:0000256" key="8">
    <source>
        <dbReference type="ARBA" id="ARBA00031306"/>
    </source>
</evidence>
<dbReference type="GO" id="GO:0016740">
    <property type="term" value="F:transferase activity"/>
    <property type="evidence" value="ECO:0007669"/>
    <property type="project" value="UniProtKB-KW"/>
</dbReference>
<dbReference type="PANTHER" id="PTHR30040">
    <property type="entry name" value="THIAMINE BIOSYNTHESIS LIPOPROTEIN APBE"/>
    <property type="match status" value="1"/>
</dbReference>
<dbReference type="InterPro" id="IPR003374">
    <property type="entry name" value="ApbE-like_sf"/>
</dbReference>
<comment type="catalytic activity">
    <reaction evidence="9">
        <text>L-threonyl-[protein] + FAD = FMN-L-threonyl-[protein] + AMP + H(+)</text>
        <dbReference type="Rhea" id="RHEA:36847"/>
        <dbReference type="Rhea" id="RHEA-COMP:11060"/>
        <dbReference type="Rhea" id="RHEA-COMP:11061"/>
        <dbReference type="ChEBI" id="CHEBI:15378"/>
        <dbReference type="ChEBI" id="CHEBI:30013"/>
        <dbReference type="ChEBI" id="CHEBI:57692"/>
        <dbReference type="ChEBI" id="CHEBI:74257"/>
        <dbReference type="ChEBI" id="CHEBI:456215"/>
        <dbReference type="EC" id="2.7.1.180"/>
    </reaction>
</comment>
<proteinExistence type="predicted"/>
<keyword evidence="13" id="KW-1185">Reference proteome</keyword>
<evidence type="ECO:0000256" key="2">
    <source>
        <dbReference type="ARBA" id="ARBA00016337"/>
    </source>
</evidence>
<dbReference type="EC" id="2.7.1.180" evidence="1"/>
<dbReference type="Pfam" id="PF02424">
    <property type="entry name" value="ApbE"/>
    <property type="match status" value="1"/>
</dbReference>
<sequence length="332" mass="34696">QFCMPVHNRRGFLALGPAFCLAACAPSYARGAPALTALSGSAFGTQWSVSLPAGENLAGLPERLAALFVQLDLAFSPWRADSVVAKFNAGATRDMAVTDEIADVTGAALAIAHASGGAFDPTVGPLVARWGFGPIHGSASRSRGWLGLSADNGHLARAETDLTLDLCGIAKGHALDRTVALLLDAGNEHFLVNLGGELAARGRHPSGRAWQVGVEHPLPGSDDIAGVLRLDGMAVATSGDRANGYDIGRRRYSHIIDPSKSEPVDSMLASVSVLSKNARDADGWATALMAAGGAGPDLARRRKLSALFLFRRGEGLRSVATGDFRLHFEEVN</sequence>
<protein>
    <recommendedName>
        <fullName evidence="2">FAD:protein FMN transferase</fullName>
        <ecNumber evidence="1">2.7.1.180</ecNumber>
    </recommendedName>
    <alternativeName>
        <fullName evidence="8">Flavin transferase</fullName>
    </alternativeName>
</protein>
<evidence type="ECO:0000256" key="3">
    <source>
        <dbReference type="ARBA" id="ARBA00022630"/>
    </source>
</evidence>
<feature type="binding site" evidence="10">
    <location>
        <position position="286"/>
    </location>
    <ligand>
        <name>Mg(2+)</name>
        <dbReference type="ChEBI" id="CHEBI:18420"/>
    </ligand>
</feature>
<feature type="binding site" evidence="10">
    <location>
        <position position="168"/>
    </location>
    <ligand>
        <name>Mg(2+)</name>
        <dbReference type="ChEBI" id="CHEBI:18420"/>
    </ligand>
</feature>
<evidence type="ECO:0000256" key="9">
    <source>
        <dbReference type="ARBA" id="ARBA00048540"/>
    </source>
</evidence>
<evidence type="ECO:0000256" key="1">
    <source>
        <dbReference type="ARBA" id="ARBA00011955"/>
    </source>
</evidence>
<dbReference type="PIRSF" id="PIRSF006268">
    <property type="entry name" value="ApbE"/>
    <property type="match status" value="1"/>
</dbReference>
<comment type="cofactor">
    <cofactor evidence="10">
        <name>Mg(2+)</name>
        <dbReference type="ChEBI" id="CHEBI:18420"/>
    </cofactor>
    <cofactor evidence="10">
        <name>Mn(2+)</name>
        <dbReference type="ChEBI" id="CHEBI:29035"/>
    </cofactor>
    <text evidence="10">Magnesium. Can also use manganese.</text>
</comment>
<dbReference type="AlphaFoldDB" id="K2PFR4"/>
<evidence type="ECO:0000256" key="11">
    <source>
        <dbReference type="SAM" id="SignalP"/>
    </source>
</evidence>
<dbReference type="GO" id="GO:0046872">
    <property type="term" value="F:metal ion binding"/>
    <property type="evidence" value="ECO:0007669"/>
    <property type="project" value="UniProtKB-KW"/>
</dbReference>
<feature type="binding site" evidence="10">
    <location>
        <position position="282"/>
    </location>
    <ligand>
        <name>Mg(2+)</name>
        <dbReference type="ChEBI" id="CHEBI:18420"/>
    </ligand>
</feature>
<accession>K2PFR4</accession>
<evidence type="ECO:0000313" key="13">
    <source>
        <dbReference type="Proteomes" id="UP000007374"/>
    </source>
</evidence>
<dbReference type="STRING" id="721133.SAMN05216176_12913"/>
<gene>
    <name evidence="12" type="ORF">NA8A_23809</name>
</gene>
<evidence type="ECO:0000256" key="4">
    <source>
        <dbReference type="ARBA" id="ARBA00022679"/>
    </source>
</evidence>
<name>K2PFR4_9HYPH</name>
<dbReference type="Proteomes" id="UP000007374">
    <property type="component" value="Unassembled WGS sequence"/>
</dbReference>
<keyword evidence="11" id="KW-0732">Signal</keyword>
<dbReference type="EMBL" id="AMSI01000039">
    <property type="protein sequence ID" value="EKF39842.1"/>
    <property type="molecule type" value="Genomic_DNA"/>
</dbReference>
<dbReference type="RefSeq" id="WP_009453004.1">
    <property type="nucleotide sequence ID" value="NZ_AMSI01000039.1"/>
</dbReference>
<organism evidence="12 13">
    <name type="scientific">Nitratireductor indicus C115</name>
    <dbReference type="NCBI Taxonomy" id="1231190"/>
    <lineage>
        <taxon>Bacteria</taxon>
        <taxon>Pseudomonadati</taxon>
        <taxon>Pseudomonadota</taxon>
        <taxon>Alphaproteobacteria</taxon>
        <taxon>Hyphomicrobiales</taxon>
        <taxon>Phyllobacteriaceae</taxon>
        <taxon>Nitratireductor</taxon>
    </lineage>
</organism>
<dbReference type="PATRIC" id="fig|1231190.3.peg.4900"/>
<feature type="chain" id="PRO_5039916012" description="FAD:protein FMN transferase" evidence="11">
    <location>
        <begin position="30"/>
        <end position="332"/>
    </location>
</feature>
<feature type="signal peptide" evidence="11">
    <location>
        <begin position="1"/>
        <end position="29"/>
    </location>
</feature>
<dbReference type="eggNOG" id="COG1477">
    <property type="taxonomic scope" value="Bacteria"/>
</dbReference>
<feature type="non-terminal residue" evidence="12">
    <location>
        <position position="1"/>
    </location>
</feature>
<evidence type="ECO:0000256" key="10">
    <source>
        <dbReference type="PIRSR" id="PIRSR006268-2"/>
    </source>
</evidence>
<evidence type="ECO:0000256" key="7">
    <source>
        <dbReference type="ARBA" id="ARBA00022842"/>
    </source>
</evidence>
<keyword evidence="7 10" id="KW-0460">Magnesium</keyword>
<dbReference type="SUPFAM" id="SSF143631">
    <property type="entry name" value="ApbE-like"/>
    <property type="match status" value="1"/>
</dbReference>
<keyword evidence="4" id="KW-0808">Transferase</keyword>
<dbReference type="InterPro" id="IPR024932">
    <property type="entry name" value="ApbE"/>
</dbReference>
<dbReference type="Gene3D" id="3.10.520.10">
    <property type="entry name" value="ApbE-like domains"/>
    <property type="match status" value="1"/>
</dbReference>
<evidence type="ECO:0000256" key="6">
    <source>
        <dbReference type="ARBA" id="ARBA00022827"/>
    </source>
</evidence>